<dbReference type="SUPFAM" id="SSF47095">
    <property type="entry name" value="HMG-box"/>
    <property type="match status" value="2"/>
</dbReference>
<keyword evidence="1" id="KW-0238">DNA-binding</keyword>
<dbReference type="InterPro" id="IPR036910">
    <property type="entry name" value="HMG_box_dom_sf"/>
</dbReference>
<organism evidence="3">
    <name type="scientific">viral metagenome</name>
    <dbReference type="NCBI Taxonomy" id="1070528"/>
    <lineage>
        <taxon>unclassified sequences</taxon>
        <taxon>metagenomes</taxon>
        <taxon>organismal metagenomes</taxon>
    </lineage>
</organism>
<dbReference type="PANTHER" id="PTHR48112:SF32">
    <property type="entry name" value="HIGH MOBILITY GROUP PROTEIN B3"/>
    <property type="match status" value="1"/>
</dbReference>
<dbReference type="Gene3D" id="1.10.30.10">
    <property type="entry name" value="High mobility group box domain"/>
    <property type="match status" value="2"/>
</dbReference>
<protein>
    <recommendedName>
        <fullName evidence="2">HMG box domain-containing protein</fullName>
    </recommendedName>
</protein>
<reference evidence="3" key="1">
    <citation type="journal article" date="2020" name="Nature">
        <title>Giant virus diversity and host interactions through global metagenomics.</title>
        <authorList>
            <person name="Schulz F."/>
            <person name="Roux S."/>
            <person name="Paez-Espino D."/>
            <person name="Jungbluth S."/>
            <person name="Walsh D.A."/>
            <person name="Denef V.J."/>
            <person name="McMahon K.D."/>
            <person name="Konstantinidis K.T."/>
            <person name="Eloe-Fadrosh E.A."/>
            <person name="Kyrpides N.C."/>
            <person name="Woyke T."/>
        </authorList>
    </citation>
    <scope>NUCLEOTIDE SEQUENCE</scope>
    <source>
        <strain evidence="3">GVMAG-S-1101169-75</strain>
    </source>
</reference>
<dbReference type="GO" id="GO:0003677">
    <property type="term" value="F:DNA binding"/>
    <property type="evidence" value="ECO:0007669"/>
    <property type="project" value="UniProtKB-KW"/>
</dbReference>
<proteinExistence type="predicted"/>
<evidence type="ECO:0000313" key="3">
    <source>
        <dbReference type="EMBL" id="QHU11633.1"/>
    </source>
</evidence>
<accession>A0A6C0K239</accession>
<dbReference type="PROSITE" id="PS50118">
    <property type="entry name" value="HMG_BOX_2"/>
    <property type="match status" value="1"/>
</dbReference>
<dbReference type="CDD" id="cd00084">
    <property type="entry name" value="HMG-box_SF"/>
    <property type="match status" value="2"/>
</dbReference>
<sequence>MIALSFGLKRQRSFKEKHMNRRFKRFLNLMVMEGKVNRNIVVEAWNRALNVVVRPKYQLYVKDVFPTMKANHPNLSRRDLMRLIREQWMGLTESERVSYMVIEDKRPSRPNPYQTFQKETYPKIRALQPELGMGDISKKISELWKALSEDEKAAYALAASIGVGNASPAVILEEQEEEDEEEQDPMEEKYEKVMIATAAATDPVMGTVSPLASVEVAVVAGTTATTTTTTTTTTTMKQDSVLAPGVISEYFLKGKKGATMTVDKIRNEDLYLDEGEKKEIQEILEFLRTKDDASLKRLIRENYDVKIPERTGKDKLLEYAYNAERQQKIEKRFVDKRSLVPRSMLVLTKEDSQRLEERKAHLDKMEFWALYLQYRNCFPEDERGENDITKGQLLQGIMDFERKEMETSRCRIAMGITTC</sequence>
<dbReference type="InterPro" id="IPR009071">
    <property type="entry name" value="HMG_box_dom"/>
</dbReference>
<evidence type="ECO:0000256" key="1">
    <source>
        <dbReference type="ARBA" id="ARBA00023125"/>
    </source>
</evidence>
<dbReference type="EMBL" id="MN740787">
    <property type="protein sequence ID" value="QHU11633.1"/>
    <property type="molecule type" value="Genomic_DNA"/>
</dbReference>
<dbReference type="InterPro" id="IPR050342">
    <property type="entry name" value="HMGB"/>
</dbReference>
<dbReference type="AlphaFoldDB" id="A0A6C0K239"/>
<dbReference type="SMART" id="SM00398">
    <property type="entry name" value="HMG"/>
    <property type="match status" value="1"/>
</dbReference>
<dbReference type="Pfam" id="PF00505">
    <property type="entry name" value="HMG_box"/>
    <property type="match status" value="1"/>
</dbReference>
<name>A0A6C0K239_9ZZZZ</name>
<dbReference type="PANTHER" id="PTHR48112">
    <property type="entry name" value="HIGH MOBILITY GROUP PROTEIN DSP1"/>
    <property type="match status" value="1"/>
</dbReference>
<feature type="domain" description="HMG box" evidence="2">
    <location>
        <begin position="106"/>
        <end position="155"/>
    </location>
</feature>
<evidence type="ECO:0000259" key="2">
    <source>
        <dbReference type="PROSITE" id="PS50118"/>
    </source>
</evidence>